<comment type="caution">
    <text evidence="1">The sequence shown here is derived from an EMBL/GenBank/DDBJ whole genome shotgun (WGS) entry which is preliminary data.</text>
</comment>
<dbReference type="InterPro" id="IPR022025">
    <property type="entry name" value="Amidoligase_2"/>
</dbReference>
<evidence type="ECO:0000313" key="1">
    <source>
        <dbReference type="EMBL" id="KAG7342839.1"/>
    </source>
</evidence>
<evidence type="ECO:0000313" key="2">
    <source>
        <dbReference type="Proteomes" id="UP000693970"/>
    </source>
</evidence>
<keyword evidence="2" id="KW-1185">Reference proteome</keyword>
<gene>
    <name evidence="1" type="ORF">IV203_020783</name>
</gene>
<reference evidence="1" key="2">
    <citation type="submission" date="2021-04" db="EMBL/GenBank/DDBJ databases">
        <authorList>
            <person name="Podell S."/>
        </authorList>
    </citation>
    <scope>NUCLEOTIDE SEQUENCE</scope>
    <source>
        <strain evidence="1">Hildebrandi</strain>
    </source>
</reference>
<dbReference type="Pfam" id="PF12224">
    <property type="entry name" value="Amidoligase_2"/>
    <property type="match status" value="1"/>
</dbReference>
<name>A0A9K3PFE0_9STRA</name>
<accession>A0A9K3PFE0</accession>
<proteinExistence type="predicted"/>
<dbReference type="AlphaFoldDB" id="A0A9K3PFE0"/>
<reference evidence="1" key="1">
    <citation type="journal article" date="2021" name="Sci. Rep.">
        <title>Diploid genomic architecture of Nitzschia inconspicua, an elite biomass production diatom.</title>
        <authorList>
            <person name="Oliver A."/>
            <person name="Podell S."/>
            <person name="Pinowska A."/>
            <person name="Traller J.C."/>
            <person name="Smith S.R."/>
            <person name="McClure R."/>
            <person name="Beliaev A."/>
            <person name="Bohutskyi P."/>
            <person name="Hill E.A."/>
            <person name="Rabines A."/>
            <person name="Zheng H."/>
            <person name="Allen L.Z."/>
            <person name="Kuo A."/>
            <person name="Grigoriev I.V."/>
            <person name="Allen A.E."/>
            <person name="Hazlebeck D."/>
            <person name="Allen E.E."/>
        </authorList>
    </citation>
    <scope>NUCLEOTIDE SEQUENCE</scope>
    <source>
        <strain evidence="1">Hildebrandi</strain>
    </source>
</reference>
<dbReference type="OrthoDB" id="43412at2759"/>
<dbReference type="EMBL" id="JAGRRH010000024">
    <property type="protein sequence ID" value="KAG7342839.1"/>
    <property type="molecule type" value="Genomic_DNA"/>
</dbReference>
<dbReference type="PANTHER" id="PTHR36847:SF1">
    <property type="entry name" value="AMIDOLIGASE ENZYME"/>
    <property type="match status" value="1"/>
</dbReference>
<sequence length="425" mass="48192">MWCFKNSLHLFSKTPVLWKRGFGSALSTRTPKNNHVNIVVGNTIAKIPPSQARLARTGQKKVFDYTLYAKIVDGNQDAIRKVEFFPDIVDDTYLPRSYVNESGPVFETRHDCWGMSTAKLLVTMEDGAVKTLYKRLKAGNLVDRKVRLVYKSHNRQPDRAFGVELELISSVRPRIMRDAINEVIPPKRAIVTGWSDKTTKAWKVGIDNSINAPAEKFGMEVVSPILRGEEGIDYLRKVSQQLVVKGAYSDVSCGFHVHIDLHGINFNGIKRICQAWLNYEAVFDELIAPDRRDSKNIFCLSIRGNPAFQSLSYHSAHELIKAQTTLKGLVSVFNRSNDNRNRYFKLNLQNLVRSNNTRNTIEFRGHEGTTDAEEIEMWVRLVTLFVEAAASPHRNIVPFEDGDGTVENLLRFVGADVAMKKYFGQ</sequence>
<organism evidence="1 2">
    <name type="scientific">Nitzschia inconspicua</name>
    <dbReference type="NCBI Taxonomy" id="303405"/>
    <lineage>
        <taxon>Eukaryota</taxon>
        <taxon>Sar</taxon>
        <taxon>Stramenopiles</taxon>
        <taxon>Ochrophyta</taxon>
        <taxon>Bacillariophyta</taxon>
        <taxon>Bacillariophyceae</taxon>
        <taxon>Bacillariophycidae</taxon>
        <taxon>Bacillariales</taxon>
        <taxon>Bacillariaceae</taxon>
        <taxon>Nitzschia</taxon>
    </lineage>
</organism>
<dbReference type="PANTHER" id="PTHR36847">
    <property type="entry name" value="AMIDOLIGASE ENZYME"/>
    <property type="match status" value="1"/>
</dbReference>
<protein>
    <submittedName>
        <fullName evidence="1">Amidoligase enzyme</fullName>
    </submittedName>
</protein>
<dbReference type="Proteomes" id="UP000693970">
    <property type="component" value="Unassembled WGS sequence"/>
</dbReference>